<dbReference type="OMA" id="GSWENSR"/>
<evidence type="ECO:0000313" key="7">
    <source>
        <dbReference type="EMBL" id="WOG91342.1"/>
    </source>
</evidence>
<reference evidence="7" key="2">
    <citation type="submission" date="2022-03" db="EMBL/GenBank/DDBJ databases">
        <title>Draft title - Genomic analysis of global carrot germplasm unveils the trajectory of domestication and the origin of high carotenoid orange carrot.</title>
        <authorList>
            <person name="Iorizzo M."/>
            <person name="Ellison S."/>
            <person name="Senalik D."/>
            <person name="Macko-Podgorni A."/>
            <person name="Grzebelus D."/>
            <person name="Bostan H."/>
            <person name="Rolling W."/>
            <person name="Curaba J."/>
            <person name="Simon P."/>
        </authorList>
    </citation>
    <scope>NUCLEOTIDE SEQUENCE</scope>
    <source>
        <tissue evidence="7">Leaf</tissue>
    </source>
</reference>
<dbReference type="OrthoDB" id="684343at2759"/>
<dbReference type="InterPro" id="IPR005516">
    <property type="entry name" value="Remorin_C"/>
</dbReference>
<reference evidence="6" key="1">
    <citation type="journal article" date="2016" name="Nat. Genet.">
        <title>A high-quality carrot genome assembly provides new insights into carotenoid accumulation and asterid genome evolution.</title>
        <authorList>
            <person name="Iorizzo M."/>
            <person name="Ellison S."/>
            <person name="Senalik D."/>
            <person name="Zeng P."/>
            <person name="Satapoomin P."/>
            <person name="Huang J."/>
            <person name="Bowman M."/>
            <person name="Iovene M."/>
            <person name="Sanseverino W."/>
            <person name="Cavagnaro P."/>
            <person name="Yildiz M."/>
            <person name="Macko-Podgorni A."/>
            <person name="Moranska E."/>
            <person name="Grzebelus E."/>
            <person name="Grzebelus D."/>
            <person name="Ashrafi H."/>
            <person name="Zheng Z."/>
            <person name="Cheng S."/>
            <person name="Spooner D."/>
            <person name="Van Deynze A."/>
            <person name="Simon P."/>
        </authorList>
    </citation>
    <scope>NUCLEOTIDE SEQUENCE [LARGE SCALE GENOMIC DNA]</scope>
    <source>
        <tissue evidence="6">Leaf</tissue>
    </source>
</reference>
<dbReference type="InterPro" id="IPR005518">
    <property type="entry name" value="Remorin_N"/>
</dbReference>
<keyword evidence="8" id="KW-1185">Reference proteome</keyword>
<dbReference type="EMBL" id="CP093345">
    <property type="protein sequence ID" value="WOG91342.1"/>
    <property type="molecule type" value="Genomic_DNA"/>
</dbReference>
<dbReference type="Proteomes" id="UP000077755">
    <property type="component" value="Chromosome 3"/>
</dbReference>
<feature type="compositionally biased region" description="Basic and acidic residues" evidence="3">
    <location>
        <begin position="1"/>
        <end position="13"/>
    </location>
</feature>
<gene>
    <name evidence="6" type="ORF">DCAR_009365</name>
    <name evidence="7" type="ORF">DCAR_0310591</name>
</gene>
<dbReference type="PANTHER" id="PTHR31775:SF5">
    <property type="entry name" value="REMORIN 1.4"/>
    <property type="match status" value="1"/>
</dbReference>
<evidence type="ECO:0000313" key="6">
    <source>
        <dbReference type="EMBL" id="KZN00611.1"/>
    </source>
</evidence>
<dbReference type="Pfam" id="PF03766">
    <property type="entry name" value="Remorin_N"/>
    <property type="match status" value="1"/>
</dbReference>
<accession>A0A162AGK7</accession>
<sequence length="196" mass="21748">MTQEVEDSKKPEAETPQEVAPPAPAPVTETPEEKAIVPVTPPEEEKPEESKALAVVEKKPEPVEEKAAEGGSVNRDKVLERVATEKRLSLIRAWEESEKSKAENKAQKNLSSVGSWENSRKATIEADLKKMEEKLEKKKAVYIEQMKNKIAAIHKAAEEKRAMIEAKQGEDLLLAEEKAAKYRATGTGPKKLFGCF</sequence>
<feature type="coiled-coil region" evidence="2">
    <location>
        <begin position="121"/>
        <end position="163"/>
    </location>
</feature>
<evidence type="ECO:0000256" key="3">
    <source>
        <dbReference type="SAM" id="MobiDB-lite"/>
    </source>
</evidence>
<evidence type="ECO:0000256" key="2">
    <source>
        <dbReference type="SAM" id="Coils"/>
    </source>
</evidence>
<feature type="domain" description="Remorin N-terminal" evidence="5">
    <location>
        <begin position="29"/>
        <end position="82"/>
    </location>
</feature>
<proteinExistence type="inferred from homology"/>
<organism evidence="6">
    <name type="scientific">Daucus carota subsp. sativus</name>
    <name type="common">Carrot</name>
    <dbReference type="NCBI Taxonomy" id="79200"/>
    <lineage>
        <taxon>Eukaryota</taxon>
        <taxon>Viridiplantae</taxon>
        <taxon>Streptophyta</taxon>
        <taxon>Embryophyta</taxon>
        <taxon>Tracheophyta</taxon>
        <taxon>Spermatophyta</taxon>
        <taxon>Magnoliopsida</taxon>
        <taxon>eudicotyledons</taxon>
        <taxon>Gunneridae</taxon>
        <taxon>Pentapetalae</taxon>
        <taxon>asterids</taxon>
        <taxon>campanulids</taxon>
        <taxon>Apiales</taxon>
        <taxon>Apiaceae</taxon>
        <taxon>Apioideae</taxon>
        <taxon>Scandiceae</taxon>
        <taxon>Daucinae</taxon>
        <taxon>Daucus</taxon>
        <taxon>Daucus sect. Daucus</taxon>
    </lineage>
</organism>
<comment type="similarity">
    <text evidence="1">Belongs to the remorin family.</text>
</comment>
<evidence type="ECO:0000256" key="1">
    <source>
        <dbReference type="ARBA" id="ARBA00005711"/>
    </source>
</evidence>
<dbReference type="Gramene" id="KZN00611">
    <property type="protein sequence ID" value="KZN00611"/>
    <property type="gene ID" value="DCAR_009365"/>
</dbReference>
<dbReference type="Pfam" id="PF03763">
    <property type="entry name" value="Remorin_C"/>
    <property type="match status" value="1"/>
</dbReference>
<evidence type="ECO:0000259" key="5">
    <source>
        <dbReference type="Pfam" id="PF03766"/>
    </source>
</evidence>
<dbReference type="AlphaFoldDB" id="A0A162AGK7"/>
<name>A0A162AGK7_DAUCS</name>
<evidence type="ECO:0000313" key="8">
    <source>
        <dbReference type="Proteomes" id="UP000077755"/>
    </source>
</evidence>
<protein>
    <recommendedName>
        <fullName evidence="9">Remorin C-terminal domain-containing protein</fullName>
    </recommendedName>
</protein>
<feature type="compositionally biased region" description="Basic and acidic residues" evidence="3">
    <location>
        <begin position="48"/>
        <end position="73"/>
    </location>
</feature>
<dbReference type="STRING" id="79200.A0A162AGK7"/>
<feature type="region of interest" description="Disordered" evidence="3">
    <location>
        <begin position="97"/>
        <end position="121"/>
    </location>
</feature>
<feature type="domain" description="Remorin C-terminal" evidence="4">
    <location>
        <begin position="86"/>
        <end position="191"/>
    </location>
</feature>
<feature type="region of interest" description="Disordered" evidence="3">
    <location>
        <begin position="1"/>
        <end position="73"/>
    </location>
</feature>
<keyword evidence="2" id="KW-0175">Coiled coil</keyword>
<dbReference type="PANTHER" id="PTHR31775">
    <property type="entry name" value="OS02G0117200 PROTEIN"/>
    <property type="match status" value="1"/>
</dbReference>
<evidence type="ECO:0008006" key="9">
    <source>
        <dbReference type="Google" id="ProtNLM"/>
    </source>
</evidence>
<dbReference type="EMBL" id="LNRQ01000003">
    <property type="protein sequence ID" value="KZN00611.1"/>
    <property type="molecule type" value="Genomic_DNA"/>
</dbReference>
<dbReference type="KEGG" id="dcr:108214736"/>
<feature type="compositionally biased region" description="Basic and acidic residues" evidence="3">
    <location>
        <begin position="97"/>
        <end position="106"/>
    </location>
</feature>
<evidence type="ECO:0000259" key="4">
    <source>
        <dbReference type="Pfam" id="PF03763"/>
    </source>
</evidence>